<sequence length="418" mass="44616">MTTPAKRAYSANTRLLHADRLGGVEHGAIHKPLHVSAAFNYPTARDLVEVFQGNQAGHVYARQGNPTVNALEAKVTLLEDAKGTATFATGMAAITAVFLALLRAGDHLVCTRFLFGNTNSLMQTLQALGVAVTFVDATEAANVRAAITPATRMVFVETIANPVTQVADLDGIGRVCKDAGLLYVVDGTLTTPLLVKGRDVGAGLVVHSLSKSIGGHGNALGGAVVDTGLFDWTTYANILPPYKKGPADKWGLLQVRKKGLRDMGGTLRAEDAHRLAVGAETLALRLGRVCDNALALAQWLEQQPQVARVHYPGLASHAQHERAARLFDGGFGLLMSFELREGIDTLAFLDALQLVIVSSHLADNRTLAIPVAQTIYYEMGPERRAEMGIADELIRLSVGIEDVADLIDDFSQALANIT</sequence>
<dbReference type="GO" id="GO:0004124">
    <property type="term" value="F:cysteine synthase activity"/>
    <property type="evidence" value="ECO:0007669"/>
    <property type="project" value="TreeGrafter"/>
</dbReference>
<proteinExistence type="inferred from homology"/>
<dbReference type="SUPFAM" id="SSF53383">
    <property type="entry name" value="PLP-dependent transferases"/>
    <property type="match status" value="1"/>
</dbReference>
<reference evidence="7" key="1">
    <citation type="submission" date="2021-11" db="EMBL/GenBank/DDBJ databases">
        <title>BS-T2-15 a new species belonging to the Comamonadaceae family isolated from the soil of a French oak forest.</title>
        <authorList>
            <person name="Mieszkin S."/>
            <person name="Alain K."/>
        </authorList>
    </citation>
    <scope>NUCLEOTIDE SEQUENCE</scope>
    <source>
        <strain evidence="7">BS-T2-15</strain>
    </source>
</reference>
<dbReference type="Gene3D" id="3.90.1150.10">
    <property type="entry name" value="Aspartate Aminotransferase, domain 1"/>
    <property type="match status" value="1"/>
</dbReference>
<dbReference type="EMBL" id="JAJLJH010000001">
    <property type="protein sequence ID" value="MCK9685522.1"/>
    <property type="molecule type" value="Genomic_DNA"/>
</dbReference>
<dbReference type="GO" id="GO:0006535">
    <property type="term" value="P:cysteine biosynthetic process from serine"/>
    <property type="evidence" value="ECO:0007669"/>
    <property type="project" value="TreeGrafter"/>
</dbReference>
<comment type="cofactor">
    <cofactor evidence="1 6">
        <name>pyridoxal 5'-phosphate</name>
        <dbReference type="ChEBI" id="CHEBI:597326"/>
    </cofactor>
</comment>
<comment type="caution">
    <text evidence="7">The sequence shown here is derived from an EMBL/GenBank/DDBJ whole genome shotgun (WGS) entry which is preliminary data.</text>
</comment>
<feature type="modified residue" description="N6-(pyridoxal phosphate)lysine" evidence="5">
    <location>
        <position position="211"/>
    </location>
</feature>
<dbReference type="Gene3D" id="3.40.640.10">
    <property type="entry name" value="Type I PLP-dependent aspartate aminotransferase-like (Major domain)"/>
    <property type="match status" value="1"/>
</dbReference>
<organism evidence="7 8">
    <name type="scientific">Scleromatobacter humisilvae</name>
    <dbReference type="NCBI Taxonomy" id="2897159"/>
    <lineage>
        <taxon>Bacteria</taxon>
        <taxon>Pseudomonadati</taxon>
        <taxon>Pseudomonadota</taxon>
        <taxon>Betaproteobacteria</taxon>
        <taxon>Burkholderiales</taxon>
        <taxon>Sphaerotilaceae</taxon>
        <taxon>Scleromatobacter</taxon>
    </lineage>
</organism>
<evidence type="ECO:0000256" key="3">
    <source>
        <dbReference type="ARBA" id="ARBA00022679"/>
    </source>
</evidence>
<dbReference type="Proteomes" id="UP001139353">
    <property type="component" value="Unassembled WGS sequence"/>
</dbReference>
<dbReference type="GO" id="GO:0019346">
    <property type="term" value="P:transsulfuration"/>
    <property type="evidence" value="ECO:0007669"/>
    <property type="project" value="InterPro"/>
</dbReference>
<evidence type="ECO:0000256" key="2">
    <source>
        <dbReference type="ARBA" id="ARBA00009077"/>
    </source>
</evidence>
<dbReference type="GO" id="GO:0030170">
    <property type="term" value="F:pyridoxal phosphate binding"/>
    <property type="evidence" value="ECO:0007669"/>
    <property type="project" value="InterPro"/>
</dbReference>
<evidence type="ECO:0000256" key="6">
    <source>
        <dbReference type="RuleBase" id="RU362118"/>
    </source>
</evidence>
<gene>
    <name evidence="7" type="ORF">LPC04_07350</name>
</gene>
<name>A0A9X1YJH4_9BURK</name>
<keyword evidence="3" id="KW-0808">Transferase</keyword>
<dbReference type="GO" id="GO:0005737">
    <property type="term" value="C:cytoplasm"/>
    <property type="evidence" value="ECO:0007669"/>
    <property type="project" value="TreeGrafter"/>
</dbReference>
<evidence type="ECO:0000256" key="5">
    <source>
        <dbReference type="PIRSR" id="PIRSR001434-2"/>
    </source>
</evidence>
<protein>
    <submittedName>
        <fullName evidence="7">Cystathionine gamma-synthase family protein</fullName>
    </submittedName>
</protein>
<dbReference type="FunFam" id="3.40.640.10:FF:000046">
    <property type="entry name" value="Cystathionine gamma-lyase"/>
    <property type="match status" value="1"/>
</dbReference>
<dbReference type="InterPro" id="IPR015421">
    <property type="entry name" value="PyrdxlP-dep_Trfase_major"/>
</dbReference>
<dbReference type="InterPro" id="IPR015424">
    <property type="entry name" value="PyrdxlP-dep_Trfase"/>
</dbReference>
<dbReference type="AlphaFoldDB" id="A0A9X1YJH4"/>
<dbReference type="InterPro" id="IPR015422">
    <property type="entry name" value="PyrdxlP-dep_Trfase_small"/>
</dbReference>
<dbReference type="GO" id="GO:0003961">
    <property type="term" value="F:O-acetylhomoserine aminocarboxypropyltransferase activity"/>
    <property type="evidence" value="ECO:0007669"/>
    <property type="project" value="TreeGrafter"/>
</dbReference>
<dbReference type="GO" id="GO:0071269">
    <property type="term" value="P:L-homocysteine biosynthetic process"/>
    <property type="evidence" value="ECO:0007669"/>
    <property type="project" value="TreeGrafter"/>
</dbReference>
<dbReference type="Pfam" id="PF01053">
    <property type="entry name" value="Cys_Met_Meta_PP"/>
    <property type="match status" value="1"/>
</dbReference>
<accession>A0A9X1YJH4</accession>
<evidence type="ECO:0000313" key="7">
    <source>
        <dbReference type="EMBL" id="MCK9685522.1"/>
    </source>
</evidence>
<keyword evidence="8" id="KW-1185">Reference proteome</keyword>
<dbReference type="NCBIfam" id="NF004609">
    <property type="entry name" value="PRK05939.1"/>
    <property type="match status" value="1"/>
</dbReference>
<dbReference type="InterPro" id="IPR000277">
    <property type="entry name" value="Cys/Met-Metab_PyrdxlP-dep_enz"/>
</dbReference>
<comment type="similarity">
    <text evidence="2 6">Belongs to the trans-sulfuration enzymes family.</text>
</comment>
<dbReference type="InterPro" id="IPR006235">
    <property type="entry name" value="OAc-hSer/O-AcSer_sulfhydrylase"/>
</dbReference>
<evidence type="ECO:0000313" key="8">
    <source>
        <dbReference type="Proteomes" id="UP001139353"/>
    </source>
</evidence>
<keyword evidence="4 5" id="KW-0663">Pyridoxal phosphate</keyword>
<dbReference type="RefSeq" id="WP_275681521.1">
    <property type="nucleotide sequence ID" value="NZ_JAJLJH010000001.1"/>
</dbReference>
<dbReference type="PANTHER" id="PTHR43797">
    <property type="entry name" value="HOMOCYSTEINE/CYSTEINE SYNTHASE"/>
    <property type="match status" value="1"/>
</dbReference>
<evidence type="ECO:0000256" key="1">
    <source>
        <dbReference type="ARBA" id="ARBA00001933"/>
    </source>
</evidence>
<dbReference type="PANTHER" id="PTHR43797:SF2">
    <property type="entry name" value="HOMOCYSTEINE_CYSTEINE SYNTHASE"/>
    <property type="match status" value="1"/>
</dbReference>
<evidence type="ECO:0000256" key="4">
    <source>
        <dbReference type="ARBA" id="ARBA00022898"/>
    </source>
</evidence>
<dbReference type="PIRSF" id="PIRSF001434">
    <property type="entry name" value="CGS"/>
    <property type="match status" value="1"/>
</dbReference>